<dbReference type="PANTHER" id="PTHR46841">
    <property type="entry name" value="OX-2 MEMBRANE GLYCOPROTEIN"/>
    <property type="match status" value="1"/>
</dbReference>
<feature type="domain" description="Ig-like" evidence="11">
    <location>
        <begin position="4"/>
        <end position="112"/>
    </location>
</feature>
<evidence type="ECO:0000256" key="2">
    <source>
        <dbReference type="ARBA" id="ARBA00022692"/>
    </source>
</evidence>
<keyword evidence="8" id="KW-0393">Immunoglobulin domain</keyword>
<keyword evidence="13" id="KW-1185">Reference proteome</keyword>
<dbReference type="Pfam" id="PF08205">
    <property type="entry name" value="C2-set_2"/>
    <property type="match status" value="1"/>
</dbReference>
<evidence type="ECO:0000256" key="4">
    <source>
        <dbReference type="ARBA" id="ARBA00022989"/>
    </source>
</evidence>
<evidence type="ECO:0000256" key="9">
    <source>
        <dbReference type="SAM" id="Phobius"/>
    </source>
</evidence>
<dbReference type="RefSeq" id="XP_028325451.1">
    <property type="nucleotide sequence ID" value="XM_028469650.1"/>
</dbReference>
<dbReference type="Proteomes" id="UP000694680">
    <property type="component" value="Chromosome 2"/>
</dbReference>
<feature type="signal peptide" evidence="10">
    <location>
        <begin position="1"/>
        <end position="21"/>
    </location>
</feature>
<dbReference type="GeneID" id="114477333"/>
<accession>A0A8C5ETD6</accession>
<dbReference type="Pfam" id="PF07686">
    <property type="entry name" value="V-set"/>
    <property type="match status" value="1"/>
</dbReference>
<evidence type="ECO:0000256" key="8">
    <source>
        <dbReference type="ARBA" id="ARBA00023319"/>
    </source>
</evidence>
<evidence type="ECO:0000256" key="6">
    <source>
        <dbReference type="ARBA" id="ARBA00023157"/>
    </source>
</evidence>
<reference evidence="12" key="1">
    <citation type="submission" date="2020-06" db="EMBL/GenBank/DDBJ databases">
        <authorList>
            <consortium name="Wellcome Sanger Institute Data Sharing"/>
        </authorList>
    </citation>
    <scope>NUCLEOTIDE SEQUENCE [LARGE SCALE GENOMIC DNA]</scope>
</reference>
<evidence type="ECO:0000313" key="12">
    <source>
        <dbReference type="Ensembl" id="ENSGWIP00000026503.1"/>
    </source>
</evidence>
<dbReference type="InterPro" id="IPR013162">
    <property type="entry name" value="CD80_C2-set"/>
</dbReference>
<dbReference type="Gene3D" id="2.60.40.10">
    <property type="entry name" value="Immunoglobulins"/>
    <property type="match status" value="3"/>
</dbReference>
<dbReference type="SUPFAM" id="SSF48726">
    <property type="entry name" value="Immunoglobulin"/>
    <property type="match status" value="3"/>
</dbReference>
<dbReference type="InterPro" id="IPR013106">
    <property type="entry name" value="Ig_V-set"/>
</dbReference>
<evidence type="ECO:0000313" key="13">
    <source>
        <dbReference type="Proteomes" id="UP000694680"/>
    </source>
</evidence>
<keyword evidence="4 9" id="KW-1133">Transmembrane helix</keyword>
<keyword evidence="3 10" id="KW-0732">Signal</keyword>
<dbReference type="GO" id="GO:0016020">
    <property type="term" value="C:membrane"/>
    <property type="evidence" value="ECO:0007669"/>
    <property type="project" value="UniProtKB-SubCell"/>
</dbReference>
<dbReference type="PROSITE" id="PS50835">
    <property type="entry name" value="IG_LIKE"/>
    <property type="match status" value="2"/>
</dbReference>
<evidence type="ECO:0000256" key="3">
    <source>
        <dbReference type="ARBA" id="ARBA00022729"/>
    </source>
</evidence>
<keyword evidence="7" id="KW-0325">Glycoprotein</keyword>
<feature type="transmembrane region" description="Helical" evidence="9">
    <location>
        <begin position="342"/>
        <end position="367"/>
    </location>
</feature>
<dbReference type="SMART" id="SM00409">
    <property type="entry name" value="IG"/>
    <property type="match status" value="2"/>
</dbReference>
<dbReference type="SMART" id="SM00406">
    <property type="entry name" value="IGv"/>
    <property type="match status" value="1"/>
</dbReference>
<evidence type="ECO:0000256" key="5">
    <source>
        <dbReference type="ARBA" id="ARBA00023136"/>
    </source>
</evidence>
<protein>
    <submittedName>
        <fullName evidence="12">OX-2 membrane glycoprotein-like</fullName>
    </submittedName>
</protein>
<dbReference type="OrthoDB" id="8749387at2759"/>
<dbReference type="GO" id="GO:0098632">
    <property type="term" value="F:cell-cell adhesion mediator activity"/>
    <property type="evidence" value="ECO:0007669"/>
    <property type="project" value="InterPro"/>
</dbReference>
<dbReference type="Ensembl" id="ENSGWIT00000028951.1">
    <property type="protein sequence ID" value="ENSGWIP00000026503.1"/>
    <property type="gene ID" value="ENSGWIG00000013911.1"/>
</dbReference>
<dbReference type="InterPro" id="IPR007110">
    <property type="entry name" value="Ig-like_dom"/>
</dbReference>
<keyword evidence="6" id="KW-1015">Disulfide bond</keyword>
<comment type="subcellular location">
    <subcellularLocation>
        <location evidence="1">Membrane</location>
        <topology evidence="1">Single-pass membrane protein</topology>
    </subcellularLocation>
</comment>
<reference evidence="12" key="2">
    <citation type="submission" date="2025-08" db="UniProtKB">
        <authorList>
            <consortium name="Ensembl"/>
        </authorList>
    </citation>
    <scope>IDENTIFICATION</scope>
</reference>
<reference evidence="12" key="3">
    <citation type="submission" date="2025-09" db="UniProtKB">
        <authorList>
            <consortium name="Ensembl"/>
        </authorList>
    </citation>
    <scope>IDENTIFICATION</scope>
</reference>
<dbReference type="InterPro" id="IPR003599">
    <property type="entry name" value="Ig_sub"/>
</dbReference>
<dbReference type="RefSeq" id="XP_028325425.1">
    <property type="nucleotide sequence ID" value="XM_028469624.1"/>
</dbReference>
<keyword evidence="2 9" id="KW-0812">Transmembrane</keyword>
<dbReference type="InterPro" id="IPR013783">
    <property type="entry name" value="Ig-like_fold"/>
</dbReference>
<gene>
    <name evidence="12" type="primary">LOC114477333</name>
</gene>
<dbReference type="RefSeq" id="XP_028325418.1">
    <property type="nucleotide sequence ID" value="XM_028469617.1"/>
</dbReference>
<dbReference type="InterPro" id="IPR036179">
    <property type="entry name" value="Ig-like_dom_sf"/>
</dbReference>
<dbReference type="InterPro" id="IPR047164">
    <property type="entry name" value="OX2G-like"/>
</dbReference>
<evidence type="ECO:0000256" key="7">
    <source>
        <dbReference type="ARBA" id="ARBA00023180"/>
    </source>
</evidence>
<sequence>MWEPALPFYLLLWMGWTVVLTTQSQVLAPSSLTAEAGEPLLLHCNISIAAGDSVRQVRWVDKHAKLILAYEQSTPPRISHQDPNVLLSASHHDASYITIRRVGADDKGCYRCLFDVFPQGEKGATTCVSVTAKVRLKGNRTAVSGKPTTLTCSYSLPDRIHQVLWRKTSEQGHTSTVASYTKYGHHAVQDAFRDRVTLSRTLEVTQLTIQQVKTEDEACYTCDFHTYPDGTRTGTACLSVYVLPKAQVTHVTLPSGITVANCTARSRPAANITWNFGEGNRTLGSPTWSVHDQGDGTTTLISTLLFQSELLSEASVECIVQHPGLDTPLKVQLNTNVGTATVIILSVCGVAAVLLLGLCGFICKCFVCTDD</sequence>
<dbReference type="RefSeq" id="XP_028325436.1">
    <property type="nucleotide sequence ID" value="XM_028469635.1"/>
</dbReference>
<feature type="domain" description="Ig-like" evidence="11">
    <location>
        <begin position="118"/>
        <end position="239"/>
    </location>
</feature>
<evidence type="ECO:0000259" key="11">
    <source>
        <dbReference type="PROSITE" id="PS50835"/>
    </source>
</evidence>
<name>A0A8C5ETD6_GOUWI</name>
<organism evidence="12 13">
    <name type="scientific">Gouania willdenowi</name>
    <name type="common">Blunt-snouted clingfish</name>
    <name type="synonym">Lepadogaster willdenowi</name>
    <dbReference type="NCBI Taxonomy" id="441366"/>
    <lineage>
        <taxon>Eukaryota</taxon>
        <taxon>Metazoa</taxon>
        <taxon>Chordata</taxon>
        <taxon>Craniata</taxon>
        <taxon>Vertebrata</taxon>
        <taxon>Euteleostomi</taxon>
        <taxon>Actinopterygii</taxon>
        <taxon>Neopterygii</taxon>
        <taxon>Teleostei</taxon>
        <taxon>Neoteleostei</taxon>
        <taxon>Acanthomorphata</taxon>
        <taxon>Ovalentaria</taxon>
        <taxon>Blenniimorphae</taxon>
        <taxon>Blenniiformes</taxon>
        <taxon>Gobiesocoidei</taxon>
        <taxon>Gobiesocidae</taxon>
        <taxon>Gobiesocinae</taxon>
        <taxon>Gouania</taxon>
    </lineage>
</organism>
<evidence type="ECO:0000256" key="10">
    <source>
        <dbReference type="SAM" id="SignalP"/>
    </source>
</evidence>
<feature type="chain" id="PRO_5034094632" evidence="10">
    <location>
        <begin position="22"/>
        <end position="371"/>
    </location>
</feature>
<proteinExistence type="predicted"/>
<dbReference type="PANTHER" id="PTHR46841:SF4">
    <property type="entry name" value="SC:D189"/>
    <property type="match status" value="1"/>
</dbReference>
<dbReference type="RefSeq" id="XP_028325445.1">
    <property type="nucleotide sequence ID" value="XM_028469644.1"/>
</dbReference>
<evidence type="ECO:0000256" key="1">
    <source>
        <dbReference type="ARBA" id="ARBA00004167"/>
    </source>
</evidence>
<dbReference type="AlphaFoldDB" id="A0A8C5ETD6"/>
<keyword evidence="5 9" id="KW-0472">Membrane</keyword>